<sequence length="224" mass="25260">MAAEAGRWADDDHQEVWVRALQKLAAGRAQGGGYVLWLELERFPATLLLFSLGIPALESGRYTFVQRLLSAPVEREHRENKLAVHLLPPNCLFKDGSAKLLEGKERYHAPLSEWLLERLASQLERRFSSTKAYELAFDRFELVSALAYGANANPSQYFGYWAPPGGFGYRHSNREQIISSLRSQLAKDGDNSPFVTSNLFGVTADECGKQLDALEAFIPKLQWW</sequence>
<reference evidence="1 2" key="1">
    <citation type="submission" date="2023-12" db="EMBL/GenBank/DDBJ databases">
        <title>Evaluation and characterization of a potential secondary metabolite violacein from indigenous Chromobacterium amazonense SAM215.</title>
        <authorList>
            <person name="Tarafdar M.R."/>
            <person name="Abedin S.M."/>
            <person name="Atiqua A."/>
            <person name="Saha A."/>
            <person name="Khan S.N."/>
        </authorList>
    </citation>
    <scope>NUCLEOTIDE SEQUENCE [LARGE SCALE GENOMIC DNA]</scope>
    <source>
        <strain evidence="1 2">SAM215</strain>
    </source>
</reference>
<gene>
    <name evidence="1" type="ORF">QCL97_015895</name>
</gene>
<dbReference type="RefSeq" id="WP_307909426.1">
    <property type="nucleotide sequence ID" value="NZ_JAVFJF020000038.1"/>
</dbReference>
<organism evidence="1 2">
    <name type="scientific">Chromobacterium amazonense</name>
    <dbReference type="NCBI Taxonomy" id="1382803"/>
    <lineage>
        <taxon>Bacteria</taxon>
        <taxon>Pseudomonadati</taxon>
        <taxon>Pseudomonadota</taxon>
        <taxon>Betaproteobacteria</taxon>
        <taxon>Neisseriales</taxon>
        <taxon>Chromobacteriaceae</taxon>
        <taxon>Chromobacterium</taxon>
    </lineage>
</organism>
<evidence type="ECO:0000313" key="2">
    <source>
        <dbReference type="Proteomes" id="UP001224516"/>
    </source>
</evidence>
<comment type="caution">
    <text evidence="1">The sequence shown here is derived from an EMBL/GenBank/DDBJ whole genome shotgun (WGS) entry which is preliminary data.</text>
</comment>
<dbReference type="Proteomes" id="UP001224516">
    <property type="component" value="Unassembled WGS sequence"/>
</dbReference>
<evidence type="ECO:0000313" key="1">
    <source>
        <dbReference type="EMBL" id="MEJ8676217.1"/>
    </source>
</evidence>
<protein>
    <submittedName>
        <fullName evidence="1">Uncharacterized protein</fullName>
    </submittedName>
</protein>
<keyword evidence="2" id="KW-1185">Reference proteome</keyword>
<proteinExistence type="predicted"/>
<accession>A0ABU8V4Z3</accession>
<name>A0ABU8V4Z3_9NEIS</name>
<dbReference type="EMBL" id="JAVFJF020000038">
    <property type="protein sequence ID" value="MEJ8676217.1"/>
    <property type="molecule type" value="Genomic_DNA"/>
</dbReference>